<dbReference type="AlphaFoldDB" id="A0A9D2AM19"/>
<dbReference type="SMART" id="SM00460">
    <property type="entry name" value="TGc"/>
    <property type="match status" value="1"/>
</dbReference>
<dbReference type="EMBL" id="DXFG01000023">
    <property type="protein sequence ID" value="HIX36425.1"/>
    <property type="molecule type" value="Genomic_DNA"/>
</dbReference>
<protein>
    <submittedName>
        <fullName evidence="3">Transglutaminase-like domain-containing protein</fullName>
    </submittedName>
</protein>
<dbReference type="Proteomes" id="UP000824230">
    <property type="component" value="Unassembled WGS sequence"/>
</dbReference>
<keyword evidence="1" id="KW-0472">Membrane</keyword>
<accession>A0A9D2AM19</accession>
<dbReference type="SUPFAM" id="SSF54001">
    <property type="entry name" value="Cysteine proteinases"/>
    <property type="match status" value="1"/>
</dbReference>
<dbReference type="InterPro" id="IPR038765">
    <property type="entry name" value="Papain-like_cys_pep_sf"/>
</dbReference>
<dbReference type="PANTHER" id="PTHR42736">
    <property type="entry name" value="PROTEIN-GLUTAMINE GAMMA-GLUTAMYLTRANSFERASE"/>
    <property type="match status" value="1"/>
</dbReference>
<gene>
    <name evidence="3" type="ORF">H9738_00930</name>
</gene>
<evidence type="ECO:0000256" key="1">
    <source>
        <dbReference type="SAM" id="Phobius"/>
    </source>
</evidence>
<evidence type="ECO:0000259" key="2">
    <source>
        <dbReference type="SMART" id="SM00460"/>
    </source>
</evidence>
<keyword evidence="1" id="KW-0812">Transmembrane</keyword>
<dbReference type="Gene3D" id="3.10.620.30">
    <property type="match status" value="1"/>
</dbReference>
<reference evidence="3" key="2">
    <citation type="submission" date="2021-04" db="EMBL/GenBank/DDBJ databases">
        <authorList>
            <person name="Gilroy R."/>
        </authorList>
    </citation>
    <scope>NUCLEOTIDE SEQUENCE</scope>
    <source>
        <strain evidence="3">ChiHjej12B11-1927</strain>
    </source>
</reference>
<sequence>MFFLYSVEDLEFTSWMANLAAAVTGIFLWVLLKQARKIYAGIGMGITAAGVLLLLAASRSLREEFFDVFRGVWGSLQEGPAEVTGAGILLAILLIWIGFFFEFVLHAHGILYLVITFLLLLAPLLGHTPGSGSVFLMTVFQLVFWTMTGARKLASKNRDLLKNKISIGVFLGFAGIFFIAFLIVSFQGEGLYQAAYGAEGVLQRTVKQITGLDLNASDGRVSRGNLYPTGREQLELVTEEMPTETLYLRGFSGGDYEGGEWQEDRDEEIYALMEENSLHWGQWESWIPGIYESLYFVMNQNMKGMEEGVSDRVLAVRYLNGWRGDWYAPYYSMWSRNNQRYAEDLYGFRYFQQDEMDIRWDNIQTFFADNGDMYQEVQAAYEKEAVGIYTQVPVEEIPRLTDLCRENPMEDLDHITSFILYTLQSNTSYTRTPGMFPFNEDPVEYFLFQGKEGYCQHFASAAVLMYRLYGIPARYASGYAVSPSDFEQQEDGTWRAVVTDVSAHAWPEIFIHDYGWTPVEVTPSGNGDSVHYPGFDAQMFQEIVADREWNMAVPSLQNREQEKEEEVQEAENAGSLPETDWKIQGKLAGFGGAALAVLCAILYRSYKKRDLWIRKGGMGRLFDQLLFDLHFSGRMKSYQGWEEDFGQKLAEEIPAVSEEEAEQIVRTAREAAYGNPEEFSGENYQAAYTGCLKIRSYILSKIPATRRFLYYLRVSFRQFSL</sequence>
<dbReference type="PANTHER" id="PTHR42736:SF1">
    <property type="entry name" value="PROTEIN-GLUTAMINE GAMMA-GLUTAMYLTRANSFERASE"/>
    <property type="match status" value="1"/>
</dbReference>
<proteinExistence type="predicted"/>
<name>A0A9D2AM19_9FIRM</name>
<feature type="transmembrane region" description="Helical" evidence="1">
    <location>
        <begin position="12"/>
        <end position="31"/>
    </location>
</feature>
<evidence type="ECO:0000313" key="4">
    <source>
        <dbReference type="Proteomes" id="UP000824230"/>
    </source>
</evidence>
<evidence type="ECO:0000313" key="3">
    <source>
        <dbReference type="EMBL" id="HIX36425.1"/>
    </source>
</evidence>
<keyword evidence="1" id="KW-1133">Transmembrane helix</keyword>
<comment type="caution">
    <text evidence="3">The sequence shown here is derived from an EMBL/GenBank/DDBJ whole genome shotgun (WGS) entry which is preliminary data.</text>
</comment>
<feature type="transmembrane region" description="Helical" evidence="1">
    <location>
        <begin position="110"/>
        <end position="128"/>
    </location>
</feature>
<dbReference type="Pfam" id="PF01841">
    <property type="entry name" value="Transglut_core"/>
    <property type="match status" value="1"/>
</dbReference>
<feature type="transmembrane region" description="Helical" evidence="1">
    <location>
        <begin position="83"/>
        <end position="103"/>
    </location>
</feature>
<organism evidence="3 4">
    <name type="scientific">Candidatus Blautia pullistercoris</name>
    <dbReference type="NCBI Taxonomy" id="2838499"/>
    <lineage>
        <taxon>Bacteria</taxon>
        <taxon>Bacillati</taxon>
        <taxon>Bacillota</taxon>
        <taxon>Clostridia</taxon>
        <taxon>Lachnospirales</taxon>
        <taxon>Lachnospiraceae</taxon>
        <taxon>Blautia</taxon>
    </lineage>
</organism>
<feature type="transmembrane region" description="Helical" evidence="1">
    <location>
        <begin position="134"/>
        <end position="153"/>
    </location>
</feature>
<feature type="domain" description="Transglutaminase-like" evidence="2">
    <location>
        <begin position="447"/>
        <end position="523"/>
    </location>
</feature>
<dbReference type="InterPro" id="IPR002931">
    <property type="entry name" value="Transglutaminase-like"/>
</dbReference>
<reference evidence="3" key="1">
    <citation type="journal article" date="2021" name="PeerJ">
        <title>Extensive microbial diversity within the chicken gut microbiome revealed by metagenomics and culture.</title>
        <authorList>
            <person name="Gilroy R."/>
            <person name="Ravi A."/>
            <person name="Getino M."/>
            <person name="Pursley I."/>
            <person name="Horton D.L."/>
            <person name="Alikhan N.F."/>
            <person name="Baker D."/>
            <person name="Gharbi K."/>
            <person name="Hall N."/>
            <person name="Watson M."/>
            <person name="Adriaenssens E.M."/>
            <person name="Foster-Nyarko E."/>
            <person name="Jarju S."/>
            <person name="Secka A."/>
            <person name="Antonio M."/>
            <person name="Oren A."/>
            <person name="Chaudhuri R.R."/>
            <person name="La Ragione R."/>
            <person name="Hildebrand F."/>
            <person name="Pallen M.J."/>
        </authorList>
    </citation>
    <scope>NUCLEOTIDE SEQUENCE</scope>
    <source>
        <strain evidence="3">ChiHjej12B11-1927</strain>
    </source>
</reference>
<feature type="transmembrane region" description="Helical" evidence="1">
    <location>
        <begin position="165"/>
        <end position="186"/>
    </location>
</feature>
<feature type="transmembrane region" description="Helical" evidence="1">
    <location>
        <begin position="38"/>
        <end position="57"/>
    </location>
</feature>
<dbReference type="InterPro" id="IPR052901">
    <property type="entry name" value="Bact_TGase-like"/>
</dbReference>